<protein>
    <submittedName>
        <fullName evidence="2">Uncharacterized protein</fullName>
    </submittedName>
</protein>
<keyword evidence="3" id="KW-1185">Reference proteome</keyword>
<dbReference type="Proteomes" id="UP000298061">
    <property type="component" value="Unassembled WGS sequence"/>
</dbReference>
<feature type="region of interest" description="Disordered" evidence="1">
    <location>
        <begin position="30"/>
        <end position="50"/>
    </location>
</feature>
<evidence type="ECO:0000313" key="2">
    <source>
        <dbReference type="EMBL" id="TFY80297.1"/>
    </source>
</evidence>
<organism evidence="2 3">
    <name type="scientific">Hericium alpestre</name>
    <dbReference type="NCBI Taxonomy" id="135208"/>
    <lineage>
        <taxon>Eukaryota</taxon>
        <taxon>Fungi</taxon>
        <taxon>Dikarya</taxon>
        <taxon>Basidiomycota</taxon>
        <taxon>Agaricomycotina</taxon>
        <taxon>Agaricomycetes</taxon>
        <taxon>Russulales</taxon>
        <taxon>Hericiaceae</taxon>
        <taxon>Hericium</taxon>
    </lineage>
</organism>
<proteinExistence type="predicted"/>
<gene>
    <name evidence="2" type="ORF">EWM64_g3721</name>
</gene>
<comment type="caution">
    <text evidence="2">The sequence shown here is derived from an EMBL/GenBank/DDBJ whole genome shotgun (WGS) entry which is preliminary data.</text>
</comment>
<dbReference type="OrthoDB" id="3262462at2759"/>
<evidence type="ECO:0000313" key="3">
    <source>
        <dbReference type="Proteomes" id="UP000298061"/>
    </source>
</evidence>
<sequence>MYTLNITPSAPTPADIIPLSMPDLEQHRAALEESVDAESSDNEEHPGLRHGLDYTGWSGNWTRTFIERARSGKTLIPLEKIIWDKKNTWGIKVKLEPMRKSVTVERIMFDDDTDEDEDDETKIRTYTGLRKPRLESYQVRATVIDVFIRPAFFQELDLEAGASGAQATSVNDSATAS</sequence>
<reference evidence="2 3" key="1">
    <citation type="submission" date="2019-02" db="EMBL/GenBank/DDBJ databases">
        <title>Genome sequencing of the rare red list fungi Hericium alpestre (H. flagellum).</title>
        <authorList>
            <person name="Buettner E."/>
            <person name="Kellner H."/>
        </authorList>
    </citation>
    <scope>NUCLEOTIDE SEQUENCE [LARGE SCALE GENOMIC DNA]</scope>
    <source>
        <strain evidence="2 3">DSM 108284</strain>
    </source>
</reference>
<name>A0A4Z0A1W2_9AGAM</name>
<accession>A0A4Z0A1W2</accession>
<dbReference type="AlphaFoldDB" id="A0A4Z0A1W2"/>
<evidence type="ECO:0000256" key="1">
    <source>
        <dbReference type="SAM" id="MobiDB-lite"/>
    </source>
</evidence>
<dbReference type="EMBL" id="SFCI01000360">
    <property type="protein sequence ID" value="TFY80297.1"/>
    <property type="molecule type" value="Genomic_DNA"/>
</dbReference>